<proteinExistence type="predicted"/>
<dbReference type="CDD" id="cd00093">
    <property type="entry name" value="HTH_XRE"/>
    <property type="match status" value="1"/>
</dbReference>
<evidence type="ECO:0000313" key="3">
    <source>
        <dbReference type="EMBL" id="KDS33512.1"/>
    </source>
</evidence>
<evidence type="ECO:0000256" key="1">
    <source>
        <dbReference type="ARBA" id="ARBA00023125"/>
    </source>
</evidence>
<dbReference type="SUPFAM" id="SSF47413">
    <property type="entry name" value="lambda repressor-like DNA-binding domains"/>
    <property type="match status" value="1"/>
</dbReference>
<dbReference type="InterPro" id="IPR001387">
    <property type="entry name" value="Cro/C1-type_HTH"/>
</dbReference>
<dbReference type="InterPro" id="IPR050807">
    <property type="entry name" value="TransReg_Diox_bact_type"/>
</dbReference>
<dbReference type="GO" id="GO:0003677">
    <property type="term" value="F:DNA binding"/>
    <property type="evidence" value="ECO:0007669"/>
    <property type="project" value="UniProtKB-KW"/>
</dbReference>
<dbReference type="PROSITE" id="PS50943">
    <property type="entry name" value="HTH_CROC1"/>
    <property type="match status" value="1"/>
</dbReference>
<keyword evidence="1" id="KW-0238">DNA-binding</keyword>
<name>A0A078RHT0_PHOVU</name>
<evidence type="ECO:0000259" key="2">
    <source>
        <dbReference type="PROSITE" id="PS50943"/>
    </source>
</evidence>
<dbReference type="PATRIC" id="fig|1339350.3.peg.655"/>
<dbReference type="EMBL" id="JNHI01000002">
    <property type="protein sequence ID" value="KDS33512.1"/>
    <property type="molecule type" value="Genomic_DNA"/>
</dbReference>
<comment type="caution">
    <text evidence="3">The sequence shown here is derived from an EMBL/GenBank/DDBJ whole genome shotgun (WGS) entry which is preliminary data.</text>
</comment>
<dbReference type="GO" id="GO:0005829">
    <property type="term" value="C:cytosol"/>
    <property type="evidence" value="ECO:0007669"/>
    <property type="project" value="TreeGrafter"/>
</dbReference>
<reference evidence="3 4" key="1">
    <citation type="submission" date="2014-04" db="EMBL/GenBank/DDBJ databases">
        <authorList>
            <person name="Sears C."/>
            <person name="Carroll K."/>
            <person name="Sack B.R."/>
            <person name="Qadri F."/>
            <person name="Myers L.L."/>
            <person name="Chung G.-T."/>
            <person name="Escheverria P."/>
            <person name="Fraser C.M."/>
            <person name="Sadzewicz L."/>
            <person name="Shefchek K.A."/>
            <person name="Tallon L."/>
            <person name="Das S.P."/>
            <person name="Daugherty S."/>
            <person name="Mongodin E.F."/>
        </authorList>
    </citation>
    <scope>NUCLEOTIDE SEQUENCE [LARGE SCALE GENOMIC DNA]</scope>
    <source>
        <strain evidence="4">3775 SL(B) 10 (iv)</strain>
    </source>
</reference>
<gene>
    <name evidence="3" type="ORF">M097_0677</name>
</gene>
<organism evidence="3 4">
    <name type="scientific">Phocaeicola vulgatus str. 3775 SL</name>
    <name type="common">B</name>
    <name type="synonym">iv</name>
    <dbReference type="NCBI Taxonomy" id="1339350"/>
    <lineage>
        <taxon>Bacteria</taxon>
        <taxon>Pseudomonadati</taxon>
        <taxon>Bacteroidota</taxon>
        <taxon>Bacteroidia</taxon>
        <taxon>Bacteroidales</taxon>
        <taxon>Bacteroidaceae</taxon>
        <taxon>Phocaeicola</taxon>
    </lineage>
</organism>
<accession>A0A078RHT0</accession>
<dbReference type="PANTHER" id="PTHR46797">
    <property type="entry name" value="HTH-TYPE TRANSCRIPTIONAL REGULATOR"/>
    <property type="match status" value="1"/>
</dbReference>
<dbReference type="Gene3D" id="1.10.260.40">
    <property type="entry name" value="lambda repressor-like DNA-binding domains"/>
    <property type="match status" value="1"/>
</dbReference>
<dbReference type="SMART" id="SM00530">
    <property type="entry name" value="HTH_XRE"/>
    <property type="match status" value="1"/>
</dbReference>
<dbReference type="RefSeq" id="WP_032944540.1">
    <property type="nucleotide sequence ID" value="NZ_JNHI01000002.1"/>
</dbReference>
<evidence type="ECO:0000313" key="4">
    <source>
        <dbReference type="Proteomes" id="UP000028134"/>
    </source>
</evidence>
<dbReference type="AlphaFoldDB" id="A0A078RHT0"/>
<dbReference type="GO" id="GO:0003700">
    <property type="term" value="F:DNA-binding transcription factor activity"/>
    <property type="evidence" value="ECO:0007669"/>
    <property type="project" value="TreeGrafter"/>
</dbReference>
<dbReference type="PANTHER" id="PTHR46797:SF1">
    <property type="entry name" value="METHYLPHOSPHONATE SYNTHASE"/>
    <property type="match status" value="1"/>
</dbReference>
<sequence>MQVRIKEIMVEKGVSSVSLADTIGVSKVTVSNLINNKTMPSVETLEKIASALDVPMWQLFASPVEVTDKSELTALIQYKENFYKADTIEELENIVAKIKVK</sequence>
<feature type="domain" description="HTH cro/C1-type" evidence="2">
    <location>
        <begin position="5"/>
        <end position="59"/>
    </location>
</feature>
<dbReference type="InterPro" id="IPR010982">
    <property type="entry name" value="Lambda_DNA-bd_dom_sf"/>
</dbReference>
<dbReference type="Proteomes" id="UP000028134">
    <property type="component" value="Unassembled WGS sequence"/>
</dbReference>
<dbReference type="Pfam" id="PF01381">
    <property type="entry name" value="HTH_3"/>
    <property type="match status" value="1"/>
</dbReference>
<protein>
    <submittedName>
        <fullName evidence="3">Helix-turn-helix family protein</fullName>
    </submittedName>
</protein>